<reference evidence="1" key="1">
    <citation type="submission" date="2020-07" db="EMBL/GenBank/DDBJ databases">
        <title>Multicomponent nature underlies the extraordinary mechanical properties of spider dragline silk.</title>
        <authorList>
            <person name="Kono N."/>
            <person name="Nakamura H."/>
            <person name="Mori M."/>
            <person name="Yoshida Y."/>
            <person name="Ohtoshi R."/>
            <person name="Malay A.D."/>
            <person name="Moran D.A.P."/>
            <person name="Tomita M."/>
            <person name="Numata K."/>
            <person name="Arakawa K."/>
        </authorList>
    </citation>
    <scope>NUCLEOTIDE SEQUENCE</scope>
</reference>
<organism evidence="1 2">
    <name type="scientific">Trichonephila clavata</name>
    <name type="common">Joro spider</name>
    <name type="synonym">Nephila clavata</name>
    <dbReference type="NCBI Taxonomy" id="2740835"/>
    <lineage>
        <taxon>Eukaryota</taxon>
        <taxon>Metazoa</taxon>
        <taxon>Ecdysozoa</taxon>
        <taxon>Arthropoda</taxon>
        <taxon>Chelicerata</taxon>
        <taxon>Arachnida</taxon>
        <taxon>Araneae</taxon>
        <taxon>Araneomorphae</taxon>
        <taxon>Entelegynae</taxon>
        <taxon>Araneoidea</taxon>
        <taxon>Nephilidae</taxon>
        <taxon>Trichonephila</taxon>
    </lineage>
</organism>
<comment type="caution">
    <text evidence="1">The sequence shown here is derived from an EMBL/GenBank/DDBJ whole genome shotgun (WGS) entry which is preliminary data.</text>
</comment>
<proteinExistence type="predicted"/>
<dbReference type="AlphaFoldDB" id="A0A8X6GIR0"/>
<accession>A0A8X6GIR0</accession>
<keyword evidence="2" id="KW-1185">Reference proteome</keyword>
<feature type="non-terminal residue" evidence="1">
    <location>
        <position position="1"/>
    </location>
</feature>
<protein>
    <submittedName>
        <fullName evidence="1">Uncharacterized protein</fullName>
    </submittedName>
</protein>
<gene>
    <name evidence="1" type="ORF">TNCT_585261</name>
</gene>
<sequence>MIFEVEDTIAILRLDGFPAQFTGICGGVFLLLCFPKSPVSLHAKEIYKNEMIFEVEDTIAILRLDGLPAQLTGSLWWCFPPLLYQSVQFRHMKRKPVKDNSEIFLFFVTKLKWKFTKNEMIFELEDTIAILRLDGFPAQFTGICGGVFLLLCFPKSPVSLHAK</sequence>
<name>A0A8X6GIR0_TRICU</name>
<dbReference type="EMBL" id="BMAO01010527">
    <property type="protein sequence ID" value="GFQ67779.1"/>
    <property type="molecule type" value="Genomic_DNA"/>
</dbReference>
<dbReference type="Proteomes" id="UP000887116">
    <property type="component" value="Unassembled WGS sequence"/>
</dbReference>
<evidence type="ECO:0000313" key="2">
    <source>
        <dbReference type="Proteomes" id="UP000887116"/>
    </source>
</evidence>
<evidence type="ECO:0000313" key="1">
    <source>
        <dbReference type="EMBL" id="GFQ67779.1"/>
    </source>
</evidence>